<evidence type="ECO:0000256" key="3">
    <source>
        <dbReference type="ARBA" id="ARBA00022563"/>
    </source>
</evidence>
<dbReference type="SUPFAM" id="SSF53223">
    <property type="entry name" value="Aminoacid dehydrogenase-like, N-terminal domain"/>
    <property type="match status" value="1"/>
</dbReference>
<gene>
    <name evidence="12" type="primary">folD</name>
    <name evidence="15" type="ORF">KDK92_23750</name>
</gene>
<organism evidence="15 16">
    <name type="scientific">Oceanirhabdus seepicola</name>
    <dbReference type="NCBI Taxonomy" id="2828781"/>
    <lineage>
        <taxon>Bacteria</taxon>
        <taxon>Bacillati</taxon>
        <taxon>Bacillota</taxon>
        <taxon>Clostridia</taxon>
        <taxon>Eubacteriales</taxon>
        <taxon>Clostridiaceae</taxon>
        <taxon>Oceanirhabdus</taxon>
    </lineage>
</organism>
<comment type="caution">
    <text evidence="15">The sequence shown here is derived from an EMBL/GenBank/DDBJ whole genome shotgun (WGS) entry which is preliminary data.</text>
</comment>
<evidence type="ECO:0000313" key="16">
    <source>
        <dbReference type="Proteomes" id="UP001056429"/>
    </source>
</evidence>
<comment type="catalytic activity">
    <reaction evidence="12">
        <text>(6R)-5,10-methylene-5,6,7,8-tetrahydrofolate + NADP(+) = (6R)-5,10-methenyltetrahydrofolate + NADPH</text>
        <dbReference type="Rhea" id="RHEA:22812"/>
        <dbReference type="ChEBI" id="CHEBI:15636"/>
        <dbReference type="ChEBI" id="CHEBI:57455"/>
        <dbReference type="ChEBI" id="CHEBI:57783"/>
        <dbReference type="ChEBI" id="CHEBI:58349"/>
        <dbReference type="EC" id="1.5.1.5"/>
    </reaction>
</comment>
<comment type="catalytic activity">
    <reaction evidence="12">
        <text>(6R)-5,10-methenyltetrahydrofolate + H2O = (6R)-10-formyltetrahydrofolate + H(+)</text>
        <dbReference type="Rhea" id="RHEA:23700"/>
        <dbReference type="ChEBI" id="CHEBI:15377"/>
        <dbReference type="ChEBI" id="CHEBI:15378"/>
        <dbReference type="ChEBI" id="CHEBI:57455"/>
        <dbReference type="ChEBI" id="CHEBI:195366"/>
        <dbReference type="EC" id="3.5.4.9"/>
    </reaction>
</comment>
<dbReference type="FunFam" id="3.40.50.10860:FF:000005">
    <property type="entry name" value="C-1-tetrahydrofolate synthase, cytoplasmic, putative"/>
    <property type="match status" value="1"/>
</dbReference>
<dbReference type="CDD" id="cd01080">
    <property type="entry name" value="NAD_bind_m-THF_DH_Cyclohyd"/>
    <property type="match status" value="1"/>
</dbReference>
<evidence type="ECO:0000256" key="2">
    <source>
        <dbReference type="ARBA" id="ARBA00011738"/>
    </source>
</evidence>
<dbReference type="GO" id="GO:0035999">
    <property type="term" value="P:tetrahydrofolate interconversion"/>
    <property type="evidence" value="ECO:0007669"/>
    <property type="project" value="UniProtKB-UniRule"/>
</dbReference>
<dbReference type="EC" id="1.5.1.5" evidence="12"/>
<evidence type="ECO:0000256" key="8">
    <source>
        <dbReference type="ARBA" id="ARBA00023002"/>
    </source>
</evidence>
<evidence type="ECO:0000256" key="1">
    <source>
        <dbReference type="ARBA" id="ARBA00004777"/>
    </source>
</evidence>
<sequence length="281" mass="30504">MGIKLKSKELCDRIKTQLNNDVSTLKESSIEPVLSSLLIGNDGGSIFYTGIQKKKCDEVGIKYDLHRLPADISFQELKIIVEKLNNDDNVHGILIQSPLPEALNAREVFNLITPKKDIDCQTTTNIGKLYSGEFDFAPCTAISAIELAKQTGIEFEGKDIVVIGRSNVVGKPLFQLLNNEDATVTVCHLKSKDINKKCMEADIVFACAGSPKLVDASYVKKGSILIDIGTTNVDGKIVGDINLEEVIEIADYVSTVPGGVGPLTTIILLRNVVSNAIKSKE</sequence>
<keyword evidence="8 12" id="KW-0560">Oxidoreductase</keyword>
<evidence type="ECO:0000256" key="4">
    <source>
        <dbReference type="ARBA" id="ARBA00022605"/>
    </source>
</evidence>
<keyword evidence="16" id="KW-1185">Reference proteome</keyword>
<dbReference type="PANTHER" id="PTHR48099:SF5">
    <property type="entry name" value="C-1-TETRAHYDROFOLATE SYNTHASE, CYTOPLASMIC"/>
    <property type="match status" value="1"/>
</dbReference>
<dbReference type="InterPro" id="IPR036291">
    <property type="entry name" value="NAD(P)-bd_dom_sf"/>
</dbReference>
<keyword evidence="3 12" id="KW-0554">One-carbon metabolism</keyword>
<dbReference type="EMBL" id="JAGSOJ010000007">
    <property type="protein sequence ID" value="MCM1992743.1"/>
    <property type="molecule type" value="Genomic_DNA"/>
</dbReference>
<dbReference type="EC" id="3.5.4.9" evidence="12"/>
<protein>
    <recommendedName>
        <fullName evidence="12">Bifunctional protein FolD</fullName>
    </recommendedName>
    <domain>
        <recommendedName>
            <fullName evidence="12">Methylenetetrahydrofolate dehydrogenase</fullName>
            <ecNumber evidence="12">1.5.1.5</ecNumber>
        </recommendedName>
    </domain>
    <domain>
        <recommendedName>
            <fullName evidence="12">Methenyltetrahydrofolate cyclohydrolase</fullName>
            <ecNumber evidence="12">3.5.4.9</ecNumber>
        </recommendedName>
    </domain>
</protein>
<keyword evidence="7 12" id="KW-0521">NADP</keyword>
<keyword evidence="9 12" id="KW-0368">Histidine biosynthesis</keyword>
<dbReference type="Proteomes" id="UP001056429">
    <property type="component" value="Unassembled WGS sequence"/>
</dbReference>
<reference evidence="15" key="1">
    <citation type="journal article" date="2021" name="mSystems">
        <title>Bacteria and Archaea Synergistically Convert Glycine Betaine to Biogenic Methane in the Formosa Cold Seep of the South China Sea.</title>
        <authorList>
            <person name="Li L."/>
            <person name="Zhang W."/>
            <person name="Zhang S."/>
            <person name="Song L."/>
            <person name="Sun Q."/>
            <person name="Zhang H."/>
            <person name="Xiang H."/>
            <person name="Dong X."/>
        </authorList>
    </citation>
    <scope>NUCLEOTIDE SEQUENCE</scope>
    <source>
        <strain evidence="15">ZWT</strain>
    </source>
</reference>
<dbReference type="Pfam" id="PF02882">
    <property type="entry name" value="THF_DHG_CYH_C"/>
    <property type="match status" value="1"/>
</dbReference>
<feature type="binding site" evidence="12">
    <location>
        <begin position="164"/>
        <end position="166"/>
    </location>
    <ligand>
        <name>NADP(+)</name>
        <dbReference type="ChEBI" id="CHEBI:58349"/>
    </ligand>
</feature>
<keyword evidence="6 12" id="KW-0378">Hydrolase</keyword>
<dbReference type="RefSeq" id="WP_250861914.1">
    <property type="nucleotide sequence ID" value="NZ_JAGSOJ010000007.1"/>
</dbReference>
<dbReference type="PANTHER" id="PTHR48099">
    <property type="entry name" value="C-1-TETRAHYDROFOLATE SYNTHASE, CYTOPLASMIC-RELATED"/>
    <property type="match status" value="1"/>
</dbReference>
<evidence type="ECO:0000313" key="15">
    <source>
        <dbReference type="EMBL" id="MCM1992743.1"/>
    </source>
</evidence>
<dbReference type="GO" id="GO:0004488">
    <property type="term" value="F:methylenetetrahydrofolate dehydrogenase (NADP+) activity"/>
    <property type="evidence" value="ECO:0007669"/>
    <property type="project" value="UniProtKB-UniRule"/>
</dbReference>
<dbReference type="InterPro" id="IPR020630">
    <property type="entry name" value="THF_DH/CycHdrlase_cat_dom"/>
</dbReference>
<reference evidence="15" key="2">
    <citation type="submission" date="2021-04" db="EMBL/GenBank/DDBJ databases">
        <authorList>
            <person name="Dong X."/>
        </authorList>
    </citation>
    <scope>NUCLEOTIDE SEQUENCE</scope>
    <source>
        <strain evidence="15">ZWT</strain>
    </source>
</reference>
<comment type="pathway">
    <text evidence="1 12">One-carbon metabolism; tetrahydrofolate interconversion.</text>
</comment>
<dbReference type="GO" id="GO:0000105">
    <property type="term" value="P:L-histidine biosynthetic process"/>
    <property type="evidence" value="ECO:0007669"/>
    <property type="project" value="UniProtKB-KW"/>
</dbReference>
<comment type="subunit">
    <text evidence="2 12">Homodimer.</text>
</comment>
<dbReference type="GO" id="GO:0005829">
    <property type="term" value="C:cytosol"/>
    <property type="evidence" value="ECO:0007669"/>
    <property type="project" value="TreeGrafter"/>
</dbReference>
<feature type="domain" description="Tetrahydrofolate dehydrogenase/cyclohydrolase NAD(P)-binding" evidence="14">
    <location>
        <begin position="138"/>
        <end position="277"/>
    </location>
</feature>
<evidence type="ECO:0000256" key="10">
    <source>
        <dbReference type="ARBA" id="ARBA00023167"/>
    </source>
</evidence>
<comment type="similarity">
    <text evidence="12">Belongs to the tetrahydrofolate dehydrogenase/cyclohydrolase family.</text>
</comment>
<keyword evidence="10 12" id="KW-0486">Methionine biosynthesis</keyword>
<dbReference type="GO" id="GO:0006164">
    <property type="term" value="P:purine nucleotide biosynthetic process"/>
    <property type="evidence" value="ECO:0007669"/>
    <property type="project" value="UniProtKB-KW"/>
</dbReference>
<evidence type="ECO:0000256" key="12">
    <source>
        <dbReference type="HAMAP-Rule" id="MF_01576"/>
    </source>
</evidence>
<accession>A0A9J6P8R8</accession>
<dbReference type="InterPro" id="IPR020631">
    <property type="entry name" value="THF_DH/CycHdrlase_NAD-bd_dom"/>
</dbReference>
<comment type="caution">
    <text evidence="12">Lacks conserved residue(s) required for the propagation of feature annotation.</text>
</comment>
<name>A0A9J6P8R8_9CLOT</name>
<proteinExistence type="inferred from homology"/>
<dbReference type="InterPro" id="IPR000672">
    <property type="entry name" value="THF_DH/CycHdrlase"/>
</dbReference>
<dbReference type="AlphaFoldDB" id="A0A9J6P8R8"/>
<evidence type="ECO:0000259" key="14">
    <source>
        <dbReference type="Pfam" id="PF02882"/>
    </source>
</evidence>
<keyword evidence="5 12" id="KW-0658">Purine biosynthesis</keyword>
<keyword evidence="4 12" id="KW-0028">Amino-acid biosynthesis</keyword>
<dbReference type="GO" id="GO:0004477">
    <property type="term" value="F:methenyltetrahydrofolate cyclohydrolase activity"/>
    <property type="evidence" value="ECO:0007669"/>
    <property type="project" value="UniProtKB-UniRule"/>
</dbReference>
<dbReference type="SUPFAM" id="SSF51735">
    <property type="entry name" value="NAD(P)-binding Rossmann-fold domains"/>
    <property type="match status" value="1"/>
</dbReference>
<comment type="function">
    <text evidence="12">Catalyzes the oxidation of 5,10-methylenetetrahydrofolate to 5,10-methenyltetrahydrofolate and then the hydrolysis of 5,10-methenyltetrahydrofolate to 10-formyltetrahydrofolate.</text>
</comment>
<evidence type="ECO:0000256" key="9">
    <source>
        <dbReference type="ARBA" id="ARBA00023102"/>
    </source>
</evidence>
<feature type="domain" description="Tetrahydrofolate dehydrogenase/cyclohydrolase catalytic" evidence="13">
    <location>
        <begin position="5"/>
        <end position="119"/>
    </location>
</feature>
<evidence type="ECO:0000256" key="11">
    <source>
        <dbReference type="ARBA" id="ARBA00023268"/>
    </source>
</evidence>
<dbReference type="HAMAP" id="MF_01576">
    <property type="entry name" value="THF_DHG_CYH"/>
    <property type="match status" value="1"/>
</dbReference>
<feature type="binding site" evidence="12">
    <location>
        <position position="230"/>
    </location>
    <ligand>
        <name>NADP(+)</name>
        <dbReference type="ChEBI" id="CHEBI:58349"/>
    </ligand>
</feature>
<evidence type="ECO:0000256" key="5">
    <source>
        <dbReference type="ARBA" id="ARBA00022755"/>
    </source>
</evidence>
<evidence type="ECO:0000256" key="7">
    <source>
        <dbReference type="ARBA" id="ARBA00022857"/>
    </source>
</evidence>
<evidence type="ECO:0000259" key="13">
    <source>
        <dbReference type="Pfam" id="PF00763"/>
    </source>
</evidence>
<dbReference type="GO" id="GO:0009086">
    <property type="term" value="P:methionine biosynthetic process"/>
    <property type="evidence" value="ECO:0007669"/>
    <property type="project" value="UniProtKB-KW"/>
</dbReference>
<dbReference type="Gene3D" id="3.40.50.720">
    <property type="entry name" value="NAD(P)-binding Rossmann-like Domain"/>
    <property type="match status" value="1"/>
</dbReference>
<dbReference type="InterPro" id="IPR046346">
    <property type="entry name" value="Aminoacid_DH-like_N_sf"/>
</dbReference>
<dbReference type="Pfam" id="PF00763">
    <property type="entry name" value="THF_DHG_CYH"/>
    <property type="match status" value="1"/>
</dbReference>
<dbReference type="Gene3D" id="3.40.50.10860">
    <property type="entry name" value="Leucine Dehydrogenase, chain A, domain 1"/>
    <property type="match status" value="1"/>
</dbReference>
<keyword evidence="11 12" id="KW-0511">Multifunctional enzyme</keyword>
<evidence type="ECO:0000256" key="6">
    <source>
        <dbReference type="ARBA" id="ARBA00022801"/>
    </source>
</evidence>
<dbReference type="PRINTS" id="PR00085">
    <property type="entry name" value="THFDHDRGNASE"/>
</dbReference>